<dbReference type="EMBL" id="CADCXV010000358">
    <property type="protein sequence ID" value="CAB0029858.1"/>
    <property type="molecule type" value="Genomic_DNA"/>
</dbReference>
<sequence>MTRVSMAFSGATIQATRTTTIPVPTAQERETAASADGQWLNAATAKAASAIVPVQASSQPSEPEPLRCSTAAPSASASWHVSATSVAATTA</sequence>
<reference evidence="2 3" key="1">
    <citation type="submission" date="2020-02" db="EMBL/GenBank/DDBJ databases">
        <authorList>
            <person name="Ferguson B K."/>
        </authorList>
    </citation>
    <scope>NUCLEOTIDE SEQUENCE [LARGE SCALE GENOMIC DNA]</scope>
</reference>
<feature type="compositionally biased region" description="Polar residues" evidence="1">
    <location>
        <begin position="11"/>
        <end position="21"/>
    </location>
</feature>
<name>A0A6H5HZV8_9HYME</name>
<proteinExistence type="predicted"/>
<gene>
    <name evidence="2" type="ORF">TBRA_LOCUS1882</name>
</gene>
<accession>A0A6H5HZV8</accession>
<feature type="compositionally biased region" description="Low complexity" evidence="1">
    <location>
        <begin position="74"/>
        <end position="91"/>
    </location>
</feature>
<protein>
    <submittedName>
        <fullName evidence="2">Uncharacterized protein</fullName>
    </submittedName>
</protein>
<dbReference type="Proteomes" id="UP000479190">
    <property type="component" value="Unassembled WGS sequence"/>
</dbReference>
<dbReference type="AlphaFoldDB" id="A0A6H5HZV8"/>
<feature type="region of interest" description="Disordered" evidence="1">
    <location>
        <begin position="54"/>
        <end position="91"/>
    </location>
</feature>
<evidence type="ECO:0000256" key="1">
    <source>
        <dbReference type="SAM" id="MobiDB-lite"/>
    </source>
</evidence>
<evidence type="ECO:0000313" key="3">
    <source>
        <dbReference type="Proteomes" id="UP000479190"/>
    </source>
</evidence>
<feature type="region of interest" description="Disordered" evidence="1">
    <location>
        <begin position="1"/>
        <end position="21"/>
    </location>
</feature>
<evidence type="ECO:0000313" key="2">
    <source>
        <dbReference type="EMBL" id="CAB0029858.1"/>
    </source>
</evidence>
<organism evidence="2 3">
    <name type="scientific">Trichogramma brassicae</name>
    <dbReference type="NCBI Taxonomy" id="86971"/>
    <lineage>
        <taxon>Eukaryota</taxon>
        <taxon>Metazoa</taxon>
        <taxon>Ecdysozoa</taxon>
        <taxon>Arthropoda</taxon>
        <taxon>Hexapoda</taxon>
        <taxon>Insecta</taxon>
        <taxon>Pterygota</taxon>
        <taxon>Neoptera</taxon>
        <taxon>Endopterygota</taxon>
        <taxon>Hymenoptera</taxon>
        <taxon>Apocrita</taxon>
        <taxon>Proctotrupomorpha</taxon>
        <taxon>Chalcidoidea</taxon>
        <taxon>Trichogrammatidae</taxon>
        <taxon>Trichogramma</taxon>
    </lineage>
</organism>
<keyword evidence="3" id="KW-1185">Reference proteome</keyword>